<dbReference type="InterPro" id="IPR050259">
    <property type="entry name" value="SDR"/>
</dbReference>
<dbReference type="PANTHER" id="PTHR42879:SF6">
    <property type="entry name" value="NADPH-DEPENDENT REDUCTASE BACG"/>
    <property type="match status" value="1"/>
</dbReference>
<dbReference type="EMBL" id="CABL01000001">
    <property type="protein sequence ID" value="CBH74353.1"/>
    <property type="molecule type" value="Genomic_DNA"/>
</dbReference>
<name>E6PD18_9ZZZZ</name>
<evidence type="ECO:0000313" key="2">
    <source>
        <dbReference type="EMBL" id="CBH74353.1"/>
    </source>
</evidence>
<dbReference type="Gene3D" id="3.40.50.720">
    <property type="entry name" value="NAD(P)-binding Rossmann-like Domain"/>
    <property type="match status" value="1"/>
</dbReference>
<accession>E6PD18</accession>
<dbReference type="PRINTS" id="PR00081">
    <property type="entry name" value="GDHRDH"/>
</dbReference>
<evidence type="ECO:0000256" key="1">
    <source>
        <dbReference type="ARBA" id="ARBA00006484"/>
    </source>
</evidence>
<gene>
    <name evidence="2" type="ORF">CARN1_2240</name>
</gene>
<comment type="similarity">
    <text evidence="1">Belongs to the short-chain dehydrogenases/reductases (SDR) family.</text>
</comment>
<dbReference type="InterPro" id="IPR036291">
    <property type="entry name" value="NAD(P)-bd_dom_sf"/>
</dbReference>
<dbReference type="PANTHER" id="PTHR42879">
    <property type="entry name" value="3-OXOACYL-(ACYL-CARRIER-PROTEIN) REDUCTASE"/>
    <property type="match status" value="1"/>
</dbReference>
<dbReference type="Pfam" id="PF13561">
    <property type="entry name" value="adh_short_C2"/>
    <property type="match status" value="1"/>
</dbReference>
<dbReference type="SUPFAM" id="SSF51735">
    <property type="entry name" value="NAD(P)-binding Rossmann-fold domains"/>
    <property type="match status" value="1"/>
</dbReference>
<reference evidence="2" key="1">
    <citation type="submission" date="2009-10" db="EMBL/GenBank/DDBJ databases">
        <title>Diversity of trophic interactions inside an arsenic-rich microbial ecosystem.</title>
        <authorList>
            <person name="Bertin P.N."/>
            <person name="Heinrich-Salmeron A."/>
            <person name="Pelletier E."/>
            <person name="Goulhen-Chollet F."/>
            <person name="Arsene-Ploetze F."/>
            <person name="Gallien S."/>
            <person name="Calteau A."/>
            <person name="Vallenet D."/>
            <person name="Casiot C."/>
            <person name="Chane-Woon-Ming B."/>
            <person name="Giloteaux L."/>
            <person name="Barakat M."/>
            <person name="Bonnefoy V."/>
            <person name="Bruneel O."/>
            <person name="Chandler M."/>
            <person name="Cleiss J."/>
            <person name="Duran R."/>
            <person name="Elbaz-Poulichet F."/>
            <person name="Fonknechten N."/>
            <person name="Lauga B."/>
            <person name="Mornico D."/>
            <person name="Ortet P."/>
            <person name="Schaeffer C."/>
            <person name="Siguier P."/>
            <person name="Alexander Thil Smith A."/>
            <person name="Van Dorsselaer A."/>
            <person name="Weissenbach J."/>
            <person name="Medigue C."/>
            <person name="Le Paslier D."/>
        </authorList>
    </citation>
    <scope>NUCLEOTIDE SEQUENCE</scope>
</reference>
<comment type="caution">
    <text evidence="2">The sequence shown here is derived from an EMBL/GenBank/DDBJ whole genome shotgun (WGS) entry which is preliminary data.</text>
</comment>
<protein>
    <submittedName>
        <fullName evidence="2">Oxidoreductase, short chain dehydrogenase/reductase family</fullName>
    </submittedName>
</protein>
<sequence>MNAPVRVALVTGASSGLGAATALALARDGHIVAVAARRRESLEAIAAQARAAGAREARAFPCDLNDDGERARLIDDVGSAFGGIDILVANGGGPKAGSIEGLTLDDWDTAYRLVLRSMLGLLYHVLPLMRERRWGRIVALTSTSVKQPIGNLALSNALRTALVSALKSAATDVAAAGITINSIATGRFLTDRLRSIYGSEEALEAAARGEVPMQRVGSPQELADVVAFLCSERASYVTGQTISVDGGLTRALFG</sequence>
<dbReference type="AlphaFoldDB" id="E6PD18"/>
<organism evidence="2">
    <name type="scientific">mine drainage metagenome</name>
    <dbReference type="NCBI Taxonomy" id="410659"/>
    <lineage>
        <taxon>unclassified sequences</taxon>
        <taxon>metagenomes</taxon>
        <taxon>ecological metagenomes</taxon>
    </lineage>
</organism>
<dbReference type="FunFam" id="3.40.50.720:FF:000084">
    <property type="entry name" value="Short-chain dehydrogenase reductase"/>
    <property type="match status" value="1"/>
</dbReference>
<proteinExistence type="inferred from homology"/>
<dbReference type="InterPro" id="IPR002347">
    <property type="entry name" value="SDR_fam"/>
</dbReference>